<dbReference type="RefSeq" id="WP_307015897.1">
    <property type="nucleotide sequence ID" value="NZ_CP067097.1"/>
</dbReference>
<feature type="transmembrane region" description="Helical" evidence="8">
    <location>
        <begin position="204"/>
        <end position="222"/>
    </location>
</feature>
<feature type="transmembrane region" description="Helical" evidence="8">
    <location>
        <begin position="179"/>
        <end position="198"/>
    </location>
</feature>
<dbReference type="PANTHER" id="PTHR43394">
    <property type="entry name" value="ATP-DEPENDENT PERMEASE MDL1, MITOCHONDRIAL"/>
    <property type="match status" value="1"/>
</dbReference>
<dbReference type="PROSITE" id="PS50929">
    <property type="entry name" value="ABC_TM1F"/>
    <property type="match status" value="1"/>
</dbReference>
<evidence type="ECO:0000259" key="10">
    <source>
        <dbReference type="PROSITE" id="PS50929"/>
    </source>
</evidence>
<name>A0ABT9XFU6_9BACL</name>
<evidence type="ECO:0000256" key="6">
    <source>
        <dbReference type="ARBA" id="ARBA00023136"/>
    </source>
</evidence>
<evidence type="ECO:0000256" key="8">
    <source>
        <dbReference type="SAM" id="Phobius"/>
    </source>
</evidence>
<comment type="subcellular location">
    <subcellularLocation>
        <location evidence="1">Cell membrane</location>
        <topology evidence="1">Multi-pass membrane protein</topology>
    </subcellularLocation>
</comment>
<feature type="domain" description="ABC transporter" evidence="9">
    <location>
        <begin position="383"/>
        <end position="616"/>
    </location>
</feature>
<dbReference type="InterPro" id="IPR027417">
    <property type="entry name" value="P-loop_NTPase"/>
</dbReference>
<keyword evidence="4 11" id="KW-0067">ATP-binding</keyword>
<feature type="domain" description="ABC transmembrane type-1" evidence="10">
    <location>
        <begin position="64"/>
        <end position="347"/>
    </location>
</feature>
<organism evidence="11 12">
    <name type="scientific">Alicyclobacillus cycloheptanicus</name>
    <dbReference type="NCBI Taxonomy" id="1457"/>
    <lineage>
        <taxon>Bacteria</taxon>
        <taxon>Bacillati</taxon>
        <taxon>Bacillota</taxon>
        <taxon>Bacilli</taxon>
        <taxon>Bacillales</taxon>
        <taxon>Alicyclobacillaceae</taxon>
        <taxon>Alicyclobacillus</taxon>
    </lineage>
</organism>
<dbReference type="Gene3D" id="1.20.1560.10">
    <property type="entry name" value="ABC transporter type 1, transmembrane domain"/>
    <property type="match status" value="1"/>
</dbReference>
<keyword evidence="2 8" id="KW-0812">Transmembrane</keyword>
<accession>A0ABT9XFU6</accession>
<evidence type="ECO:0000256" key="2">
    <source>
        <dbReference type="ARBA" id="ARBA00022692"/>
    </source>
</evidence>
<evidence type="ECO:0000256" key="7">
    <source>
        <dbReference type="SAM" id="MobiDB-lite"/>
    </source>
</evidence>
<protein>
    <submittedName>
        <fullName evidence="11">ATP-binding cassette subfamily B protein</fullName>
    </submittedName>
</protein>
<evidence type="ECO:0000313" key="11">
    <source>
        <dbReference type="EMBL" id="MDQ0189172.1"/>
    </source>
</evidence>
<evidence type="ECO:0000256" key="3">
    <source>
        <dbReference type="ARBA" id="ARBA00022741"/>
    </source>
</evidence>
<evidence type="ECO:0000259" key="9">
    <source>
        <dbReference type="PROSITE" id="PS50893"/>
    </source>
</evidence>
<dbReference type="InterPro" id="IPR011527">
    <property type="entry name" value="ABC1_TM_dom"/>
</dbReference>
<dbReference type="CDD" id="cd18541">
    <property type="entry name" value="ABC_6TM_TmrB_like"/>
    <property type="match status" value="1"/>
</dbReference>
<dbReference type="Pfam" id="PF00005">
    <property type="entry name" value="ABC_tran"/>
    <property type="match status" value="1"/>
</dbReference>
<dbReference type="Pfam" id="PF00664">
    <property type="entry name" value="ABC_membrane"/>
    <property type="match status" value="1"/>
</dbReference>
<gene>
    <name evidence="11" type="ORF">J2S03_000988</name>
</gene>
<dbReference type="SUPFAM" id="SSF52540">
    <property type="entry name" value="P-loop containing nucleoside triphosphate hydrolases"/>
    <property type="match status" value="1"/>
</dbReference>
<evidence type="ECO:0000256" key="5">
    <source>
        <dbReference type="ARBA" id="ARBA00022989"/>
    </source>
</evidence>
<dbReference type="EMBL" id="JAUSTP010000005">
    <property type="protein sequence ID" value="MDQ0189172.1"/>
    <property type="molecule type" value="Genomic_DNA"/>
</dbReference>
<keyword evidence="3" id="KW-0547">Nucleotide-binding</keyword>
<keyword evidence="5 8" id="KW-1133">Transmembrane helix</keyword>
<feature type="region of interest" description="Disordered" evidence="7">
    <location>
        <begin position="1"/>
        <end position="44"/>
    </location>
</feature>
<dbReference type="InterPro" id="IPR039421">
    <property type="entry name" value="Type_1_exporter"/>
</dbReference>
<dbReference type="SUPFAM" id="SSF90123">
    <property type="entry name" value="ABC transporter transmembrane region"/>
    <property type="match status" value="1"/>
</dbReference>
<comment type="caution">
    <text evidence="11">The sequence shown here is derived from an EMBL/GenBank/DDBJ whole genome shotgun (WGS) entry which is preliminary data.</text>
</comment>
<feature type="transmembrane region" description="Helical" evidence="8">
    <location>
        <begin position="318"/>
        <end position="342"/>
    </location>
</feature>
<dbReference type="PROSITE" id="PS50893">
    <property type="entry name" value="ABC_TRANSPORTER_2"/>
    <property type="match status" value="1"/>
</dbReference>
<dbReference type="SMART" id="SM00382">
    <property type="entry name" value="AAA"/>
    <property type="match status" value="1"/>
</dbReference>
<dbReference type="InterPro" id="IPR003439">
    <property type="entry name" value="ABC_transporter-like_ATP-bd"/>
</dbReference>
<feature type="transmembrane region" description="Helical" evidence="8">
    <location>
        <begin position="286"/>
        <end position="312"/>
    </location>
</feature>
<evidence type="ECO:0000256" key="4">
    <source>
        <dbReference type="ARBA" id="ARBA00022840"/>
    </source>
</evidence>
<evidence type="ECO:0000256" key="1">
    <source>
        <dbReference type="ARBA" id="ARBA00004651"/>
    </source>
</evidence>
<dbReference type="GO" id="GO:0005524">
    <property type="term" value="F:ATP binding"/>
    <property type="evidence" value="ECO:0007669"/>
    <property type="project" value="UniProtKB-KW"/>
</dbReference>
<keyword evidence="6 8" id="KW-0472">Membrane</keyword>
<feature type="transmembrane region" description="Helical" evidence="8">
    <location>
        <begin position="100"/>
        <end position="120"/>
    </location>
</feature>
<dbReference type="PANTHER" id="PTHR43394:SF1">
    <property type="entry name" value="ATP-BINDING CASSETTE SUB-FAMILY B MEMBER 10, MITOCHONDRIAL"/>
    <property type="match status" value="1"/>
</dbReference>
<proteinExistence type="predicted"/>
<dbReference type="InterPro" id="IPR036640">
    <property type="entry name" value="ABC1_TM_sf"/>
</dbReference>
<dbReference type="Proteomes" id="UP001232973">
    <property type="component" value="Unassembled WGS sequence"/>
</dbReference>
<keyword evidence="12" id="KW-1185">Reference proteome</keyword>
<sequence length="625" mass="69012">MKIDGHPANHQPANGQTPDGRPSHHQTSRPPADIVHPAVHPSETSDPRRLLRQFLWSRKWTYTAAILSILASEIVMVQFPHILGQFTNTLQKGRLTLHAVGIYSLQLTVVGVVYVILYGIGQNSNGHSGRLFEYLLRKRLFSHWERLSTSYFRGRSIGDLLNHAMNDVQAVREALSGGLNILSNAVFLMISTLFMTFRTVSVKLTLISMIPILFIPFFVVWMGPRVRNASRRVQEALSDMAELTEESLSAIRLVKATANEDIEASRFTERVDTIVERQMGLFRRSALFQALIPLMGSLSFVIALGYGGYLALVGRIQLGAFVAFTLYLGMLITPLQQIGFVINNFQRASASLQRLKVLLLEAPDITDPEHPVDVDPIAGDVEIRLPAFRYPDADHDVLANICLQIPHGQTVGIVGRTASGKTTLVSLLMRVFDPPANSIFLDGVDIRQLRLETLREAIAYVPQDGFLFSTTIGENIAFGKETATPQEIEQAARDAQIYDDIAAFRDGFDTIIGERGVALSGGQKQRTALARAFLKDAPVLILDDSLSAVDMNTEKAILANLRRLRAHKTTIIVAHRLSAVRHADQILVLEEGRPIEHGTHDELVAAGGAYASMYAMQQESGVTTA</sequence>
<feature type="transmembrane region" description="Helical" evidence="8">
    <location>
        <begin position="60"/>
        <end position="80"/>
    </location>
</feature>
<evidence type="ECO:0000313" key="12">
    <source>
        <dbReference type="Proteomes" id="UP001232973"/>
    </source>
</evidence>
<dbReference type="Gene3D" id="3.40.50.300">
    <property type="entry name" value="P-loop containing nucleotide triphosphate hydrolases"/>
    <property type="match status" value="1"/>
</dbReference>
<reference evidence="11 12" key="1">
    <citation type="submission" date="2023-07" db="EMBL/GenBank/DDBJ databases">
        <title>Genomic Encyclopedia of Type Strains, Phase IV (KMG-IV): sequencing the most valuable type-strain genomes for metagenomic binning, comparative biology and taxonomic classification.</title>
        <authorList>
            <person name="Goeker M."/>
        </authorList>
    </citation>
    <scope>NUCLEOTIDE SEQUENCE [LARGE SCALE GENOMIC DNA]</scope>
    <source>
        <strain evidence="11 12">DSM 4006</strain>
    </source>
</reference>
<dbReference type="InterPro" id="IPR003593">
    <property type="entry name" value="AAA+_ATPase"/>
</dbReference>